<organism evidence="16 17">
    <name type="scientific">Strongylocentrotus purpuratus</name>
    <name type="common">Purple sea urchin</name>
    <dbReference type="NCBI Taxonomy" id="7668"/>
    <lineage>
        <taxon>Eukaryota</taxon>
        <taxon>Metazoa</taxon>
        <taxon>Echinodermata</taxon>
        <taxon>Eleutherozoa</taxon>
        <taxon>Echinozoa</taxon>
        <taxon>Echinoidea</taxon>
        <taxon>Euechinoidea</taxon>
        <taxon>Echinacea</taxon>
        <taxon>Camarodonta</taxon>
        <taxon>Echinidea</taxon>
        <taxon>Strongylocentrotidae</taxon>
        <taxon>Strongylocentrotus</taxon>
    </lineage>
</organism>
<evidence type="ECO:0000259" key="15">
    <source>
        <dbReference type="PROSITE" id="PS52035"/>
    </source>
</evidence>
<evidence type="ECO:0000256" key="6">
    <source>
        <dbReference type="ARBA" id="ARBA00022723"/>
    </source>
</evidence>
<dbReference type="Proteomes" id="UP000007110">
    <property type="component" value="Unassembled WGS sequence"/>
</dbReference>
<evidence type="ECO:0000256" key="3">
    <source>
        <dbReference type="ARBA" id="ARBA00005988"/>
    </source>
</evidence>
<evidence type="ECO:0000256" key="5">
    <source>
        <dbReference type="ARBA" id="ARBA00022670"/>
    </source>
</evidence>
<dbReference type="EnsemblMetazoa" id="XM_030974823">
    <property type="protein sequence ID" value="XP_030830683"/>
    <property type="gene ID" value="LOC593474"/>
</dbReference>
<evidence type="ECO:0000256" key="8">
    <source>
        <dbReference type="ARBA" id="ARBA00022801"/>
    </source>
</evidence>
<dbReference type="InterPro" id="IPR003146">
    <property type="entry name" value="M14A_act_pep"/>
</dbReference>
<keyword evidence="17" id="KW-1185">Reference proteome</keyword>
<dbReference type="PROSITE" id="PS00132">
    <property type="entry name" value="CARBOXYPEPT_ZN_1"/>
    <property type="match status" value="1"/>
</dbReference>
<evidence type="ECO:0000256" key="13">
    <source>
        <dbReference type="ARBA" id="ARBA00023157"/>
    </source>
</evidence>
<keyword evidence="12" id="KW-0865">Zymogen</keyword>
<keyword evidence="7" id="KW-0732">Signal</keyword>
<keyword evidence="13" id="KW-1015">Disulfide bond</keyword>
<dbReference type="Pfam" id="PF00246">
    <property type="entry name" value="Peptidase_M14"/>
    <property type="match status" value="1"/>
</dbReference>
<evidence type="ECO:0000313" key="17">
    <source>
        <dbReference type="Proteomes" id="UP000007110"/>
    </source>
</evidence>
<dbReference type="SUPFAM" id="SSF53187">
    <property type="entry name" value="Zn-dependent exopeptidases"/>
    <property type="match status" value="1"/>
</dbReference>
<sequence length="468" mass="52431">MMTWLKGITLMFGILSVFSGSILAVLGPGRKYDGYQVWRVVPSNAHQIKSLIRLETNFDGFDLLDFWREATPSSIGRPVDIMVPSSLRNNVHDILTSLDLDVTITIPDVGALVNGQMTEIQTRQVNEPVGTTALSDFDYARYHTYDEIQQWVSDIVSEYSDIASPFLLTTSYEGRPINGFRIRGRNSDASVTPPPAVWFEGGIHAREWISPATVMWFTGKLLQDYEDGDELAVNMFDNMDWYIVPSLNVDGYTYTWTNDRLWRKTRSDNFEGTNSGCVGTDPNRNFPFGWSGNGTSPFPCSNIYHGKSALSETEIDGVVEYLRSLKAGGQDFHVFMDWHSYGQYFLSPWSYSAYAPNPPDYDDMMLMGNAASDAIFDVHGTVFQSGSSIELLNEAAGSSKDWGYVPYDPTSKFKGGLGAKYSYTVELRDKGEYGFLLPENQIQPVGEEIYAGVRAIGDYILRELGFIV</sequence>
<dbReference type="InterPro" id="IPR057246">
    <property type="entry name" value="CARBOXYPEPT_ZN_1"/>
</dbReference>
<dbReference type="InParanoid" id="A0A7M7N562"/>
<keyword evidence="11" id="KW-0482">Metalloprotease</keyword>
<dbReference type="PANTHER" id="PTHR11705">
    <property type="entry name" value="PROTEASE FAMILY M14 CARBOXYPEPTIDASE A,B"/>
    <property type="match status" value="1"/>
</dbReference>
<feature type="active site" description="Proton donor/acceptor" evidence="14">
    <location>
        <position position="426"/>
    </location>
</feature>
<dbReference type="GO" id="GO:0005615">
    <property type="term" value="C:extracellular space"/>
    <property type="evidence" value="ECO:0000318"/>
    <property type="project" value="GO_Central"/>
</dbReference>
<evidence type="ECO:0000256" key="1">
    <source>
        <dbReference type="ARBA" id="ARBA00001947"/>
    </source>
</evidence>
<dbReference type="GeneID" id="593474"/>
<evidence type="ECO:0000256" key="4">
    <source>
        <dbReference type="ARBA" id="ARBA00022645"/>
    </source>
</evidence>
<evidence type="ECO:0000256" key="14">
    <source>
        <dbReference type="PROSITE-ProRule" id="PRU01379"/>
    </source>
</evidence>
<dbReference type="PRINTS" id="PR00765">
    <property type="entry name" value="CRBOXYPTASEA"/>
</dbReference>
<dbReference type="FunFam" id="3.40.630.10:FF:000056">
    <property type="entry name" value="Zinc carboxypeptidase"/>
    <property type="match status" value="1"/>
</dbReference>
<evidence type="ECO:0000256" key="12">
    <source>
        <dbReference type="ARBA" id="ARBA00023145"/>
    </source>
</evidence>
<dbReference type="KEGG" id="spu:593474"/>
<dbReference type="CDD" id="cd03860">
    <property type="entry name" value="M14_CP_A-B_like"/>
    <property type="match status" value="1"/>
</dbReference>
<evidence type="ECO:0000256" key="10">
    <source>
        <dbReference type="ARBA" id="ARBA00023026"/>
    </source>
</evidence>
<dbReference type="PROSITE" id="PS52035">
    <property type="entry name" value="PEPTIDASE_M14"/>
    <property type="match status" value="1"/>
</dbReference>
<dbReference type="GO" id="GO:0006508">
    <property type="term" value="P:proteolysis"/>
    <property type="evidence" value="ECO:0000318"/>
    <property type="project" value="GO_Central"/>
</dbReference>
<dbReference type="Pfam" id="PF02244">
    <property type="entry name" value="Propep_M14"/>
    <property type="match status" value="1"/>
</dbReference>
<keyword evidence="10" id="KW-0843">Virulence</keyword>
<comment type="cofactor">
    <cofactor evidence="1">
        <name>Zn(2+)</name>
        <dbReference type="ChEBI" id="CHEBI:29105"/>
    </cofactor>
</comment>
<accession>A0A7M7N562</accession>
<evidence type="ECO:0000313" key="16">
    <source>
        <dbReference type="EnsemblMetazoa" id="XP_030830683"/>
    </source>
</evidence>
<name>A0A7M7N562_STRPU</name>
<evidence type="ECO:0000256" key="9">
    <source>
        <dbReference type="ARBA" id="ARBA00022833"/>
    </source>
</evidence>
<keyword evidence="8" id="KW-0378">Hydrolase</keyword>
<dbReference type="RefSeq" id="XP_030830683.1">
    <property type="nucleotide sequence ID" value="XM_030974823.1"/>
</dbReference>
<dbReference type="SMART" id="SM00631">
    <property type="entry name" value="Zn_pept"/>
    <property type="match status" value="1"/>
</dbReference>
<dbReference type="InterPro" id="IPR036990">
    <property type="entry name" value="M14A-like_propep"/>
</dbReference>
<keyword evidence="9" id="KW-0862">Zinc</keyword>
<dbReference type="SUPFAM" id="SSF54897">
    <property type="entry name" value="Protease propeptides/inhibitors"/>
    <property type="match status" value="1"/>
</dbReference>
<evidence type="ECO:0000256" key="2">
    <source>
        <dbReference type="ARBA" id="ARBA00003091"/>
    </source>
</evidence>
<dbReference type="Gene3D" id="3.40.630.10">
    <property type="entry name" value="Zn peptidases"/>
    <property type="match status" value="1"/>
</dbReference>
<feature type="domain" description="Peptidase M14" evidence="15">
    <location>
        <begin position="141"/>
        <end position="460"/>
    </location>
</feature>
<reference evidence="17" key="1">
    <citation type="submission" date="2015-02" db="EMBL/GenBank/DDBJ databases">
        <title>Genome sequencing for Strongylocentrotus purpuratus.</title>
        <authorList>
            <person name="Murali S."/>
            <person name="Liu Y."/>
            <person name="Vee V."/>
            <person name="English A."/>
            <person name="Wang M."/>
            <person name="Skinner E."/>
            <person name="Han Y."/>
            <person name="Muzny D.M."/>
            <person name="Worley K.C."/>
            <person name="Gibbs R.A."/>
        </authorList>
    </citation>
    <scope>NUCLEOTIDE SEQUENCE</scope>
</reference>
<dbReference type="InterPro" id="IPR000834">
    <property type="entry name" value="Peptidase_M14"/>
</dbReference>
<keyword evidence="5" id="KW-0645">Protease</keyword>
<evidence type="ECO:0000256" key="7">
    <source>
        <dbReference type="ARBA" id="ARBA00022729"/>
    </source>
</evidence>
<dbReference type="AlphaFoldDB" id="A0A7M7N562"/>
<dbReference type="Gene3D" id="3.30.70.340">
    <property type="entry name" value="Metallocarboxypeptidase-like"/>
    <property type="match status" value="1"/>
</dbReference>
<evidence type="ECO:0000256" key="11">
    <source>
        <dbReference type="ARBA" id="ARBA00023049"/>
    </source>
</evidence>
<dbReference type="GO" id="GO:0004181">
    <property type="term" value="F:metallocarboxypeptidase activity"/>
    <property type="evidence" value="ECO:0000318"/>
    <property type="project" value="GO_Central"/>
</dbReference>
<protein>
    <recommendedName>
        <fullName evidence="15">Peptidase M14 domain-containing protein</fullName>
    </recommendedName>
</protein>
<keyword evidence="6" id="KW-0479">Metal-binding</keyword>
<comment type="similarity">
    <text evidence="3 14">Belongs to the peptidase M14 family.</text>
</comment>
<proteinExistence type="inferred from homology"/>
<dbReference type="OrthoDB" id="3626597at2759"/>
<dbReference type="OMA" id="RWMEDVE"/>
<comment type="function">
    <text evidence="2">Extracellular metalloprotease that contributes to pathogenicity.</text>
</comment>
<keyword evidence="4" id="KW-0121">Carboxypeptidase</keyword>
<dbReference type="GO" id="GO:0008270">
    <property type="term" value="F:zinc ion binding"/>
    <property type="evidence" value="ECO:0007669"/>
    <property type="project" value="InterPro"/>
</dbReference>
<dbReference type="PANTHER" id="PTHR11705:SF143">
    <property type="entry name" value="SLL0236 PROTEIN"/>
    <property type="match status" value="1"/>
</dbReference>
<dbReference type="FunFam" id="3.30.70.340:FF:000001">
    <property type="entry name" value="Carboxypeptidase A5"/>
    <property type="match status" value="1"/>
</dbReference>
<reference evidence="16" key="2">
    <citation type="submission" date="2021-01" db="UniProtKB">
        <authorList>
            <consortium name="EnsemblMetazoa"/>
        </authorList>
    </citation>
    <scope>IDENTIFICATION</scope>
</reference>